<evidence type="ECO:0000259" key="4">
    <source>
        <dbReference type="Pfam" id="PF25917"/>
    </source>
</evidence>
<dbReference type="GO" id="GO:1990281">
    <property type="term" value="C:efflux pump complex"/>
    <property type="evidence" value="ECO:0007669"/>
    <property type="project" value="TreeGrafter"/>
</dbReference>
<feature type="domain" description="Multidrug resistance protein MdtA-like C-terminal permuted SH3" evidence="5">
    <location>
        <begin position="275"/>
        <end position="331"/>
    </location>
</feature>
<dbReference type="Pfam" id="PF25917">
    <property type="entry name" value="BSH_RND"/>
    <property type="match status" value="1"/>
</dbReference>
<protein>
    <submittedName>
        <fullName evidence="6">RND family efflux transporter, MFP subunit</fullName>
    </submittedName>
</protein>
<dbReference type="Gene3D" id="2.40.420.20">
    <property type="match status" value="1"/>
</dbReference>
<sequence>MKLLRNSVFFLLSLATLSGCLNKNSGQSEIIRKVKVETVCRADSILVKNYPGITKEAGEVNLAFRVAGPIQKIQIKEGDYVQAGQMVAQIDPRDYEIQLEAAQAQYDQVKAEADRVIELHNRESVAGNDYDKAVSGLKMVTTQLKHAKDQLNDTKLLAPVSGYIQKVNFREKELIDTGMPLASLIDVGHYQVEVEIPVSLYIKRKNIVSFSGNQPDLSEKNFPLQLLSYSKKANNNQLYKLQLGVKPADLPGLAPGMDVLVKISYTNDAEPLACVPLNALFNRNGKTYVWIYQPDETVKMREVVTDKLTGDGRIRIKEGLQVKEQVVVAGVNSLNENEKVKLLEPVSETNVGGLM</sequence>
<dbReference type="GO" id="GO:0015562">
    <property type="term" value="F:efflux transmembrane transporter activity"/>
    <property type="evidence" value="ECO:0007669"/>
    <property type="project" value="TreeGrafter"/>
</dbReference>
<feature type="domain" description="Multidrug resistance protein MdtA-like barrel-sandwich hybrid" evidence="4">
    <location>
        <begin position="60"/>
        <end position="182"/>
    </location>
</feature>
<dbReference type="EMBL" id="FQUM01000003">
    <property type="protein sequence ID" value="SHF05066.1"/>
    <property type="molecule type" value="Genomic_DNA"/>
</dbReference>
<dbReference type="RefSeq" id="WP_073000455.1">
    <property type="nucleotide sequence ID" value="NZ_FQUM01000003.1"/>
</dbReference>
<evidence type="ECO:0000259" key="5">
    <source>
        <dbReference type="Pfam" id="PF25967"/>
    </source>
</evidence>
<evidence type="ECO:0000313" key="6">
    <source>
        <dbReference type="EMBL" id="SHF05066.1"/>
    </source>
</evidence>
<evidence type="ECO:0000256" key="2">
    <source>
        <dbReference type="ARBA" id="ARBA00009477"/>
    </source>
</evidence>
<gene>
    <name evidence="6" type="ORF">SAMN05444274_103352</name>
</gene>
<dbReference type="AlphaFoldDB" id="A0A1M4YHY9"/>
<dbReference type="PANTHER" id="PTHR30469:SF15">
    <property type="entry name" value="HLYD FAMILY OF SECRETION PROTEINS"/>
    <property type="match status" value="1"/>
</dbReference>
<dbReference type="PANTHER" id="PTHR30469">
    <property type="entry name" value="MULTIDRUG RESISTANCE PROTEIN MDTA"/>
    <property type="match status" value="1"/>
</dbReference>
<dbReference type="SUPFAM" id="SSF111369">
    <property type="entry name" value="HlyD-like secretion proteins"/>
    <property type="match status" value="1"/>
</dbReference>
<accession>A0A1M4YHY9</accession>
<name>A0A1M4YHY9_9BACT</name>
<reference evidence="6 7" key="1">
    <citation type="submission" date="2016-11" db="EMBL/GenBank/DDBJ databases">
        <authorList>
            <person name="Jaros S."/>
            <person name="Januszkiewicz K."/>
            <person name="Wedrychowicz H."/>
        </authorList>
    </citation>
    <scope>NUCLEOTIDE SEQUENCE [LARGE SCALE GENOMIC DNA]</scope>
    <source>
        <strain evidence="6 7">DSM 26910</strain>
    </source>
</reference>
<proteinExistence type="inferred from homology"/>
<dbReference type="OrthoDB" id="9784685at2"/>
<comment type="subcellular location">
    <subcellularLocation>
        <location evidence="1">Cell envelope</location>
    </subcellularLocation>
</comment>
<evidence type="ECO:0000256" key="3">
    <source>
        <dbReference type="ARBA" id="ARBA00022448"/>
    </source>
</evidence>
<dbReference type="InterPro" id="IPR058625">
    <property type="entry name" value="MdtA-like_BSH"/>
</dbReference>
<comment type="similarity">
    <text evidence="2">Belongs to the membrane fusion protein (MFP) (TC 8.A.1) family.</text>
</comment>
<dbReference type="NCBIfam" id="TIGR01730">
    <property type="entry name" value="RND_mfp"/>
    <property type="match status" value="1"/>
</dbReference>
<dbReference type="InterPro" id="IPR058627">
    <property type="entry name" value="MdtA-like_C"/>
</dbReference>
<evidence type="ECO:0000256" key="1">
    <source>
        <dbReference type="ARBA" id="ARBA00004196"/>
    </source>
</evidence>
<dbReference type="Gene3D" id="2.40.50.100">
    <property type="match status" value="2"/>
</dbReference>
<dbReference type="InterPro" id="IPR006143">
    <property type="entry name" value="RND_pump_MFP"/>
</dbReference>
<dbReference type="Pfam" id="PF25967">
    <property type="entry name" value="RND-MFP_C"/>
    <property type="match status" value="1"/>
</dbReference>
<evidence type="ECO:0000313" key="7">
    <source>
        <dbReference type="Proteomes" id="UP000184164"/>
    </source>
</evidence>
<dbReference type="PROSITE" id="PS51257">
    <property type="entry name" value="PROKAR_LIPOPROTEIN"/>
    <property type="match status" value="1"/>
</dbReference>
<dbReference type="STRING" id="1484053.SAMN05444274_103352"/>
<keyword evidence="7" id="KW-1185">Reference proteome</keyword>
<keyword evidence="3" id="KW-0813">Transport</keyword>
<dbReference type="Proteomes" id="UP000184164">
    <property type="component" value="Unassembled WGS sequence"/>
</dbReference>
<organism evidence="6 7">
    <name type="scientific">Mariniphaga anaerophila</name>
    <dbReference type="NCBI Taxonomy" id="1484053"/>
    <lineage>
        <taxon>Bacteria</taxon>
        <taxon>Pseudomonadati</taxon>
        <taxon>Bacteroidota</taxon>
        <taxon>Bacteroidia</taxon>
        <taxon>Marinilabiliales</taxon>
        <taxon>Prolixibacteraceae</taxon>
        <taxon>Mariniphaga</taxon>
    </lineage>
</organism>